<dbReference type="InterPro" id="IPR001611">
    <property type="entry name" value="Leu-rich_rpt"/>
</dbReference>
<feature type="signal peptide" evidence="7">
    <location>
        <begin position="1"/>
        <end position="23"/>
    </location>
</feature>
<proteinExistence type="predicted"/>
<dbReference type="Gene3D" id="3.80.10.10">
    <property type="entry name" value="Ribonuclease Inhibitor"/>
    <property type="match status" value="1"/>
</dbReference>
<evidence type="ECO:0000256" key="5">
    <source>
        <dbReference type="ARBA" id="ARBA00023136"/>
    </source>
</evidence>
<evidence type="ECO:0000256" key="6">
    <source>
        <dbReference type="ARBA" id="ARBA00023180"/>
    </source>
</evidence>
<evidence type="ECO:0000256" key="3">
    <source>
        <dbReference type="ARBA" id="ARBA00022729"/>
    </source>
</evidence>
<gene>
    <name evidence="8" type="ORF">M8C21_022206</name>
</gene>
<feature type="non-terminal residue" evidence="8">
    <location>
        <position position="1"/>
    </location>
</feature>
<dbReference type="EMBL" id="JAMZMK010007154">
    <property type="protein sequence ID" value="KAI7745729.1"/>
    <property type="molecule type" value="Genomic_DNA"/>
</dbReference>
<dbReference type="InterPro" id="IPR032675">
    <property type="entry name" value="LRR_dom_sf"/>
</dbReference>
<dbReference type="FunFam" id="3.80.10.10:FF:000041">
    <property type="entry name" value="LRR receptor-like serine/threonine-protein kinase ERECTA"/>
    <property type="match status" value="1"/>
</dbReference>
<keyword evidence="2" id="KW-0433">Leucine-rich repeat</keyword>
<comment type="subcellular location">
    <subcellularLocation>
        <location evidence="1">Membrane</location>
        <topology evidence="1">Single-pass type I membrane protein</topology>
    </subcellularLocation>
</comment>
<dbReference type="GO" id="GO:0005886">
    <property type="term" value="C:plasma membrane"/>
    <property type="evidence" value="ECO:0007669"/>
    <property type="project" value="TreeGrafter"/>
</dbReference>
<sequence length="87" mass="9917">SHNLSQRLLILVLIRWASDNAFTGQIPDFIGNWTQLKSLRFEGNSFEGSIPPSFSRLTSLEDLVLRYNRIAGPIPSYIGEFHNLTRL</sequence>
<evidence type="ECO:0000313" key="8">
    <source>
        <dbReference type="EMBL" id="KAI7745729.1"/>
    </source>
</evidence>
<dbReference type="Pfam" id="PF00560">
    <property type="entry name" value="LRR_1"/>
    <property type="match status" value="2"/>
</dbReference>
<organism evidence="8 9">
    <name type="scientific">Ambrosia artemisiifolia</name>
    <name type="common">Common ragweed</name>
    <dbReference type="NCBI Taxonomy" id="4212"/>
    <lineage>
        <taxon>Eukaryota</taxon>
        <taxon>Viridiplantae</taxon>
        <taxon>Streptophyta</taxon>
        <taxon>Embryophyta</taxon>
        <taxon>Tracheophyta</taxon>
        <taxon>Spermatophyta</taxon>
        <taxon>Magnoliopsida</taxon>
        <taxon>eudicotyledons</taxon>
        <taxon>Gunneridae</taxon>
        <taxon>Pentapetalae</taxon>
        <taxon>asterids</taxon>
        <taxon>campanulids</taxon>
        <taxon>Asterales</taxon>
        <taxon>Asteraceae</taxon>
        <taxon>Asteroideae</taxon>
        <taxon>Heliantheae alliance</taxon>
        <taxon>Heliantheae</taxon>
        <taxon>Ambrosia</taxon>
    </lineage>
</organism>
<keyword evidence="3 7" id="KW-0732">Signal</keyword>
<keyword evidence="9" id="KW-1185">Reference proteome</keyword>
<dbReference type="AlphaFoldDB" id="A0AAD5CRW3"/>
<evidence type="ECO:0000313" key="9">
    <source>
        <dbReference type="Proteomes" id="UP001206925"/>
    </source>
</evidence>
<dbReference type="Proteomes" id="UP001206925">
    <property type="component" value="Unassembled WGS sequence"/>
</dbReference>
<accession>A0AAD5CRW3</accession>
<dbReference type="InterPro" id="IPR051824">
    <property type="entry name" value="LRR_Rcpt-Like_S/T_Kinase"/>
</dbReference>
<dbReference type="PANTHER" id="PTHR48006">
    <property type="entry name" value="LEUCINE-RICH REPEAT-CONTAINING PROTEIN DDB_G0281931-RELATED"/>
    <property type="match status" value="1"/>
</dbReference>
<keyword evidence="5" id="KW-0472">Membrane</keyword>
<evidence type="ECO:0000256" key="2">
    <source>
        <dbReference type="ARBA" id="ARBA00022614"/>
    </source>
</evidence>
<name>A0AAD5CRW3_AMBAR</name>
<evidence type="ECO:0000256" key="4">
    <source>
        <dbReference type="ARBA" id="ARBA00022737"/>
    </source>
</evidence>
<reference evidence="8" key="1">
    <citation type="submission" date="2022-06" db="EMBL/GenBank/DDBJ databases">
        <title>Uncovering the hologenomic basis of an extraordinary plant invasion.</title>
        <authorList>
            <person name="Bieker V.C."/>
            <person name="Martin M.D."/>
            <person name="Gilbert T."/>
            <person name="Hodgins K."/>
            <person name="Battlay P."/>
            <person name="Petersen B."/>
            <person name="Wilson J."/>
        </authorList>
    </citation>
    <scope>NUCLEOTIDE SEQUENCE</scope>
    <source>
        <strain evidence="8">AA19_3_7</strain>
        <tissue evidence="8">Leaf</tissue>
    </source>
</reference>
<dbReference type="PANTHER" id="PTHR48006:SF62">
    <property type="entry name" value="LEUCINE-RICH REPEAT TRANSMEMBRANE PROTEIN KINASE"/>
    <property type="match status" value="1"/>
</dbReference>
<evidence type="ECO:0008006" key="10">
    <source>
        <dbReference type="Google" id="ProtNLM"/>
    </source>
</evidence>
<dbReference type="SUPFAM" id="SSF52058">
    <property type="entry name" value="L domain-like"/>
    <property type="match status" value="1"/>
</dbReference>
<keyword evidence="4" id="KW-0677">Repeat</keyword>
<feature type="chain" id="PRO_5042112798" description="LRR receptor-like serine/threonine-protein kinase" evidence="7">
    <location>
        <begin position="24"/>
        <end position="87"/>
    </location>
</feature>
<evidence type="ECO:0000256" key="7">
    <source>
        <dbReference type="SAM" id="SignalP"/>
    </source>
</evidence>
<evidence type="ECO:0000256" key="1">
    <source>
        <dbReference type="ARBA" id="ARBA00004479"/>
    </source>
</evidence>
<protein>
    <recommendedName>
        <fullName evidence="10">LRR receptor-like serine/threonine-protein kinase</fullName>
    </recommendedName>
</protein>
<comment type="caution">
    <text evidence="8">The sequence shown here is derived from an EMBL/GenBank/DDBJ whole genome shotgun (WGS) entry which is preliminary data.</text>
</comment>
<keyword evidence="6" id="KW-0325">Glycoprotein</keyword>